<accession>A0ABR0CGI3</accession>
<feature type="region of interest" description="Disordered" evidence="1">
    <location>
        <begin position="228"/>
        <end position="290"/>
    </location>
</feature>
<feature type="region of interest" description="Disordered" evidence="1">
    <location>
        <begin position="634"/>
        <end position="688"/>
    </location>
</feature>
<gene>
    <name evidence="2" type="ORF">Purlil1_236</name>
</gene>
<sequence length="913" mass="100498">MQLSPRRKKGPVFSWASLAALCAASNLSTHSHLHPLQRKKAQASSSPLAARHLTERLPDARRPALHLNMEDVPTWLRYVSSVASSSFSGGFGRGGFGAFNYIRDEPSLSPIWRQDRYEDDAVSETFLGVSTAVEQAGTASTTTTPEHGSQAQYDTALQHNDTCTKAQLEHGAAWGSEEAGGFYVDLGPKYRAKRALSEDGRAEASPAARPNPTRTANVFVKLPEDYAEEEAQERARKHQQAQKQLPAHRPAQEQEQQQEQEYHEYHHQHHYQQQHQQEHHHQYQHQYHHQYQHQQTLFNGDPMDWDPIVEGATTPDEAREWPGPDEDHYAVDACGRCASWVEVTGQLAARMQEQDVSSRAQWERIWQLERLVWEQNSQLQEQRAALAAACQWIEWQQWMFGINTGPVQLRAEQTSVESAHANCDVVAQPSFACMVPSRSLASLPATEPSPSVGPSHERSSSPACDPYTIKVDKLEWQRFPRRQQGRGEDTDRPTTQALVRRSVRLTKGTRLARTSIAVFAWHRKRPAAEQTPAVVARSWPGMPGSVAVAEASTSISLGSGFYSLPWLHRPATAGGITCIDRSTNDGAGGHDGTRVLRRCFRRPKHCTVALPRSIMSAEQATSSPVPEVRAGAASAAAANDNDPLTWTKTDEARRRGESCPNGLKTRDTGTCNRESEAPSRIPITSKAPGKYSKTDVLGVRCEDASCSNLETDTDCATARSLQRAPPPPSDDPAARPMVAGSSGGFIGGVLAPSPVTSANSRGGARQPRRQRKGKPPCPISVARNSVPVMVGHAHGPLSRIRIARIPSYHPNHGAYETMMQHLWPARAASLIFDAPEGSLPGCHKHTSPMPRPTTASAATAAPEQRALARFVAAWIQAVVASRASPRRRRPHHCPDREGAASWWTGHTGIWGFR</sequence>
<dbReference type="Proteomes" id="UP001287286">
    <property type="component" value="Unassembled WGS sequence"/>
</dbReference>
<evidence type="ECO:0000256" key="1">
    <source>
        <dbReference type="SAM" id="MobiDB-lite"/>
    </source>
</evidence>
<name>A0ABR0CGI3_PURLI</name>
<feature type="compositionally biased region" description="Basic and acidic residues" evidence="1">
    <location>
        <begin position="648"/>
        <end position="657"/>
    </location>
</feature>
<keyword evidence="3" id="KW-1185">Reference proteome</keyword>
<evidence type="ECO:0000313" key="3">
    <source>
        <dbReference type="Proteomes" id="UP001287286"/>
    </source>
</evidence>
<feature type="region of interest" description="Disordered" evidence="1">
    <location>
        <begin position="442"/>
        <end position="464"/>
    </location>
</feature>
<proteinExistence type="predicted"/>
<evidence type="ECO:0000313" key="2">
    <source>
        <dbReference type="EMBL" id="KAK4095440.1"/>
    </source>
</evidence>
<dbReference type="EMBL" id="JAWRVI010000001">
    <property type="protein sequence ID" value="KAK4095440.1"/>
    <property type="molecule type" value="Genomic_DNA"/>
</dbReference>
<organism evidence="2 3">
    <name type="scientific">Purpureocillium lilacinum</name>
    <name type="common">Paecilomyces lilacinus</name>
    <dbReference type="NCBI Taxonomy" id="33203"/>
    <lineage>
        <taxon>Eukaryota</taxon>
        <taxon>Fungi</taxon>
        <taxon>Dikarya</taxon>
        <taxon>Ascomycota</taxon>
        <taxon>Pezizomycotina</taxon>
        <taxon>Sordariomycetes</taxon>
        <taxon>Hypocreomycetidae</taxon>
        <taxon>Hypocreales</taxon>
        <taxon>Ophiocordycipitaceae</taxon>
        <taxon>Purpureocillium</taxon>
    </lineage>
</organism>
<comment type="caution">
    <text evidence="2">The sequence shown here is derived from an EMBL/GenBank/DDBJ whole genome shotgun (WGS) entry which is preliminary data.</text>
</comment>
<reference evidence="2 3" key="1">
    <citation type="journal article" date="2024" name="Microbiol. Resour. Announc.">
        <title>Genome annotations for the ascomycete fungi Trichoderma harzianum, Trichoderma aggressivum, and Purpureocillium lilacinum.</title>
        <authorList>
            <person name="Beijen E.P.W."/>
            <person name="Ohm R.A."/>
        </authorList>
    </citation>
    <scope>NUCLEOTIDE SEQUENCE [LARGE SCALE GENOMIC DNA]</scope>
    <source>
        <strain evidence="2 3">CBS 150709</strain>
    </source>
</reference>
<feature type="region of interest" description="Disordered" evidence="1">
    <location>
        <begin position="716"/>
        <end position="781"/>
    </location>
</feature>
<protein>
    <submittedName>
        <fullName evidence="2">Uncharacterized protein</fullName>
    </submittedName>
</protein>
<feature type="region of interest" description="Disordered" evidence="1">
    <location>
        <begin position="197"/>
        <end position="216"/>
    </location>
</feature>